<evidence type="ECO:0008006" key="4">
    <source>
        <dbReference type="Google" id="ProtNLM"/>
    </source>
</evidence>
<sequence>MELVSLLTLGTCRGIAEMPAAKRKGAGDKTKAQSKATLKNSVTSQSKLTRSENPMDWVFDNPLGAMPGFVFAVLKKSYQGHPNSAVEFGGRKLRPILGVTKDGAPDPDVITAYRTGTVLPTDAPDAFDEPEVLLRAIDAFACDHEASLLIYVTLSFPEATRAHHSWEEARAFSLEAFARKRKLPVCLIQHRPGEVGSDNPIHLHLLVGARRLDGTGFRGYAEELLCDDGQQVIYDEWQAFRKSRIS</sequence>
<name>A0A7X5Y622_9SPHN</name>
<keyword evidence="3" id="KW-1185">Reference proteome</keyword>
<feature type="region of interest" description="Disordered" evidence="1">
    <location>
        <begin position="21"/>
        <end position="49"/>
    </location>
</feature>
<organism evidence="2 3">
    <name type="scientific">Sphingomonas kaistensis</name>
    <dbReference type="NCBI Taxonomy" id="298708"/>
    <lineage>
        <taxon>Bacteria</taxon>
        <taxon>Pseudomonadati</taxon>
        <taxon>Pseudomonadota</taxon>
        <taxon>Alphaproteobacteria</taxon>
        <taxon>Sphingomonadales</taxon>
        <taxon>Sphingomonadaceae</taxon>
        <taxon>Sphingomonas</taxon>
    </lineage>
</organism>
<dbReference type="Gene3D" id="3.30.930.30">
    <property type="match status" value="1"/>
</dbReference>
<protein>
    <recommendedName>
        <fullName evidence="4">MobA/MobL protein domain-containing protein</fullName>
    </recommendedName>
</protein>
<dbReference type="EMBL" id="JAATJC010000001">
    <property type="protein sequence ID" value="NJC05749.1"/>
    <property type="molecule type" value="Genomic_DNA"/>
</dbReference>
<dbReference type="AlphaFoldDB" id="A0A7X5Y622"/>
<accession>A0A7X5Y622</accession>
<feature type="compositionally biased region" description="Polar residues" evidence="1">
    <location>
        <begin position="33"/>
        <end position="49"/>
    </location>
</feature>
<evidence type="ECO:0000313" key="3">
    <source>
        <dbReference type="Proteomes" id="UP000558192"/>
    </source>
</evidence>
<dbReference type="Proteomes" id="UP000558192">
    <property type="component" value="Unassembled WGS sequence"/>
</dbReference>
<gene>
    <name evidence="2" type="ORF">GGQ97_001542</name>
</gene>
<evidence type="ECO:0000313" key="2">
    <source>
        <dbReference type="EMBL" id="NJC05749.1"/>
    </source>
</evidence>
<reference evidence="2 3" key="1">
    <citation type="submission" date="2020-03" db="EMBL/GenBank/DDBJ databases">
        <title>Genomic Encyclopedia of Type Strains, Phase IV (KMG-IV): sequencing the most valuable type-strain genomes for metagenomic binning, comparative biology and taxonomic classification.</title>
        <authorList>
            <person name="Goeker M."/>
        </authorList>
    </citation>
    <scope>NUCLEOTIDE SEQUENCE [LARGE SCALE GENOMIC DNA]</scope>
    <source>
        <strain evidence="2 3">DSM 16846</strain>
    </source>
</reference>
<evidence type="ECO:0000256" key="1">
    <source>
        <dbReference type="SAM" id="MobiDB-lite"/>
    </source>
</evidence>
<comment type="caution">
    <text evidence="2">The sequence shown here is derived from an EMBL/GenBank/DDBJ whole genome shotgun (WGS) entry which is preliminary data.</text>
</comment>
<dbReference type="RefSeq" id="WP_168068504.1">
    <property type="nucleotide sequence ID" value="NZ_JAATJC010000001.1"/>
</dbReference>
<proteinExistence type="predicted"/>